<dbReference type="PANTHER" id="PTHR46832">
    <property type="entry name" value="5'-METHYLTHIOADENOSINE/S-ADENOSYLHOMOCYSTEINE NUCLEOSIDASE"/>
    <property type="match status" value="1"/>
</dbReference>
<keyword evidence="4" id="KW-1185">Reference proteome</keyword>
<dbReference type="Gene3D" id="3.40.50.1580">
    <property type="entry name" value="Nucleoside phosphorylase domain"/>
    <property type="match status" value="1"/>
</dbReference>
<feature type="domain" description="Nucleoside phosphorylase" evidence="2">
    <location>
        <begin position="6"/>
        <end position="252"/>
    </location>
</feature>
<feature type="compositionally biased region" description="Basic and acidic residues" evidence="1">
    <location>
        <begin position="355"/>
        <end position="366"/>
    </location>
</feature>
<evidence type="ECO:0000313" key="3">
    <source>
        <dbReference type="EMBL" id="MER7178471.1"/>
    </source>
</evidence>
<dbReference type="InterPro" id="IPR035994">
    <property type="entry name" value="Nucleoside_phosphorylase_sf"/>
</dbReference>
<gene>
    <name evidence="3" type="ORF">ABT404_03090</name>
</gene>
<dbReference type="InterPro" id="IPR000845">
    <property type="entry name" value="Nucleoside_phosphorylase_d"/>
</dbReference>
<comment type="caution">
    <text evidence="3">The sequence shown here is derived from an EMBL/GenBank/DDBJ whole genome shotgun (WGS) entry which is preliminary data.</text>
</comment>
<dbReference type="Proteomes" id="UP001474181">
    <property type="component" value="Unassembled WGS sequence"/>
</dbReference>
<evidence type="ECO:0000256" key="1">
    <source>
        <dbReference type="SAM" id="MobiDB-lite"/>
    </source>
</evidence>
<sequence>MTKVRRVGVIVPLGEEFEYVREALTPSRAEVVDGEQYHGFDLPASSVTGVIRVLSDMGQAQAALTADRMINRLGVSLVVVIGTGAGLDGDVRLGDVAVADQIQEHLRKAKVVPGGDGSGVAFERAAESWRANARLLDHVRNFGWLSSGEAALARWRKSAAGRWPGGGAGPTPPRVHVGPVATGDVVVAAGTFASWIREANRKFVALDMEAGGAALAAYRNESADLLVIRGISDHADEHKKKLDAGHDAVRERNAWRRYAVRNAVEYLVILLSSTGFPWRDGKAAGTGVPSRVSAALKIAQSVSLADAAVSLVSDQLAHPETGYEADRPTVDQYDVDQYEVDQPDDDQPDDDQPDADQHPHDSAGDF</sequence>
<dbReference type="CDD" id="cd09008">
    <property type="entry name" value="MTAN"/>
    <property type="match status" value="1"/>
</dbReference>
<proteinExistence type="predicted"/>
<reference evidence="3 4" key="1">
    <citation type="submission" date="2024-06" db="EMBL/GenBank/DDBJ databases">
        <title>The Natural Products Discovery Center: Release of the First 8490 Sequenced Strains for Exploring Actinobacteria Biosynthetic Diversity.</title>
        <authorList>
            <person name="Kalkreuter E."/>
            <person name="Kautsar S.A."/>
            <person name="Yang D."/>
            <person name="Bader C.D."/>
            <person name="Teijaro C.N."/>
            <person name="Fluegel L."/>
            <person name="Davis C.M."/>
            <person name="Simpson J.R."/>
            <person name="Lauterbach L."/>
            <person name="Steele A.D."/>
            <person name="Gui C."/>
            <person name="Meng S."/>
            <person name="Li G."/>
            <person name="Viehrig K."/>
            <person name="Ye F."/>
            <person name="Su P."/>
            <person name="Kiefer A.F."/>
            <person name="Nichols A."/>
            <person name="Cepeda A.J."/>
            <person name="Yan W."/>
            <person name="Fan B."/>
            <person name="Jiang Y."/>
            <person name="Adhikari A."/>
            <person name="Zheng C.-J."/>
            <person name="Schuster L."/>
            <person name="Cowan T.M."/>
            <person name="Smanski M.J."/>
            <person name="Chevrette M.G."/>
            <person name="De Carvalho L.P.S."/>
            <person name="Shen B."/>
        </authorList>
    </citation>
    <scope>NUCLEOTIDE SEQUENCE [LARGE SCALE GENOMIC DNA]</scope>
    <source>
        <strain evidence="3 4">NPDC000234</strain>
    </source>
</reference>
<dbReference type="RefSeq" id="WP_350776860.1">
    <property type="nucleotide sequence ID" value="NZ_JBEPEK010000012.1"/>
</dbReference>
<organism evidence="3 4">
    <name type="scientific">Streptomyces hyaluromycini</name>
    <dbReference type="NCBI Taxonomy" id="1377993"/>
    <lineage>
        <taxon>Bacteria</taxon>
        <taxon>Bacillati</taxon>
        <taxon>Actinomycetota</taxon>
        <taxon>Actinomycetes</taxon>
        <taxon>Kitasatosporales</taxon>
        <taxon>Streptomycetaceae</taxon>
        <taxon>Streptomyces</taxon>
    </lineage>
</organism>
<dbReference type="SUPFAM" id="SSF53167">
    <property type="entry name" value="Purine and uridine phosphorylases"/>
    <property type="match status" value="1"/>
</dbReference>
<accession>A0ABV1WNM7</accession>
<dbReference type="Pfam" id="PF01048">
    <property type="entry name" value="PNP_UDP_1"/>
    <property type="match status" value="1"/>
</dbReference>
<dbReference type="PANTHER" id="PTHR46832:SF1">
    <property type="entry name" value="5'-METHYLTHIOADENOSINE_S-ADENOSYLHOMOCYSTEINE NUCLEOSIDASE"/>
    <property type="match status" value="1"/>
</dbReference>
<dbReference type="EMBL" id="JBEPEK010000012">
    <property type="protein sequence ID" value="MER7178471.1"/>
    <property type="molecule type" value="Genomic_DNA"/>
</dbReference>
<evidence type="ECO:0000313" key="4">
    <source>
        <dbReference type="Proteomes" id="UP001474181"/>
    </source>
</evidence>
<feature type="compositionally biased region" description="Acidic residues" evidence="1">
    <location>
        <begin position="333"/>
        <end position="354"/>
    </location>
</feature>
<feature type="region of interest" description="Disordered" evidence="1">
    <location>
        <begin position="319"/>
        <end position="366"/>
    </location>
</feature>
<protein>
    <submittedName>
        <fullName evidence="3">5'-methylthioadenosine/S-adenosylhomocysteine nucleosidase</fullName>
    </submittedName>
</protein>
<name>A0ABV1WNM7_9ACTN</name>
<evidence type="ECO:0000259" key="2">
    <source>
        <dbReference type="Pfam" id="PF01048"/>
    </source>
</evidence>